<evidence type="ECO:0000256" key="4">
    <source>
        <dbReference type="ARBA" id="ARBA00022692"/>
    </source>
</evidence>
<dbReference type="CDD" id="cd01347">
    <property type="entry name" value="ligand_gated_channel"/>
    <property type="match status" value="1"/>
</dbReference>
<dbReference type="EMBL" id="JALHLF010000025">
    <property type="protein sequence ID" value="MCJ2182790.1"/>
    <property type="molecule type" value="Genomic_DNA"/>
</dbReference>
<dbReference type="PANTHER" id="PTHR40980:SF3">
    <property type="entry name" value="TONB-DEPENDENT RECEPTOR-LIKE BETA-BARREL DOMAIN-CONTAINING PROTEIN"/>
    <property type="match status" value="1"/>
</dbReference>
<keyword evidence="3 8" id="KW-1134">Transmembrane beta strand</keyword>
<comment type="similarity">
    <text evidence="8 9">Belongs to the TonB-dependent receptor family.</text>
</comment>
<dbReference type="Gene3D" id="2.40.170.20">
    <property type="entry name" value="TonB-dependent receptor, beta-barrel domain"/>
    <property type="match status" value="1"/>
</dbReference>
<evidence type="ECO:0000313" key="14">
    <source>
        <dbReference type="Proteomes" id="UP001162881"/>
    </source>
</evidence>
<dbReference type="InterPro" id="IPR000531">
    <property type="entry name" value="Beta-barrel_TonB"/>
</dbReference>
<dbReference type="RefSeq" id="WP_244019204.1">
    <property type="nucleotide sequence ID" value="NZ_JALHLF010000025.1"/>
</dbReference>
<dbReference type="NCBIfam" id="TIGR01782">
    <property type="entry name" value="TonB-Xanth-Caul"/>
    <property type="match status" value="1"/>
</dbReference>
<organism evidence="13 14">
    <name type="scientific">Novosphingobium organovorum</name>
    <dbReference type="NCBI Taxonomy" id="2930092"/>
    <lineage>
        <taxon>Bacteria</taxon>
        <taxon>Pseudomonadati</taxon>
        <taxon>Pseudomonadota</taxon>
        <taxon>Alphaproteobacteria</taxon>
        <taxon>Sphingomonadales</taxon>
        <taxon>Sphingomonadaceae</taxon>
        <taxon>Novosphingobium</taxon>
    </lineage>
</organism>
<evidence type="ECO:0000256" key="9">
    <source>
        <dbReference type="RuleBase" id="RU003357"/>
    </source>
</evidence>
<comment type="subcellular location">
    <subcellularLocation>
        <location evidence="1 8">Cell outer membrane</location>
        <topology evidence="1 8">Multi-pass membrane protein</topology>
    </subcellularLocation>
</comment>
<dbReference type="InterPro" id="IPR036942">
    <property type="entry name" value="Beta-barrel_TonB_sf"/>
</dbReference>
<keyword evidence="13" id="KW-0675">Receptor</keyword>
<dbReference type="Proteomes" id="UP001162881">
    <property type="component" value="Unassembled WGS sequence"/>
</dbReference>
<evidence type="ECO:0000256" key="6">
    <source>
        <dbReference type="ARBA" id="ARBA00023136"/>
    </source>
</evidence>
<dbReference type="SUPFAM" id="SSF56935">
    <property type="entry name" value="Porins"/>
    <property type="match status" value="1"/>
</dbReference>
<evidence type="ECO:0000256" key="8">
    <source>
        <dbReference type="PROSITE-ProRule" id="PRU01360"/>
    </source>
</evidence>
<comment type="caution">
    <text evidence="13">The sequence shown here is derived from an EMBL/GenBank/DDBJ whole genome shotgun (WGS) entry which is preliminary data.</text>
</comment>
<dbReference type="InterPro" id="IPR010104">
    <property type="entry name" value="TonB_rcpt_bac"/>
</dbReference>
<feature type="domain" description="TonB-dependent receptor-like beta-barrel" evidence="11">
    <location>
        <begin position="392"/>
        <end position="840"/>
    </location>
</feature>
<protein>
    <submittedName>
        <fullName evidence="13">TonB-dependent receptor</fullName>
    </submittedName>
</protein>
<evidence type="ECO:0000259" key="11">
    <source>
        <dbReference type="Pfam" id="PF00593"/>
    </source>
</evidence>
<name>A0ABT0BD19_9SPHN</name>
<evidence type="ECO:0000256" key="5">
    <source>
        <dbReference type="ARBA" id="ARBA00023077"/>
    </source>
</evidence>
<evidence type="ECO:0000256" key="3">
    <source>
        <dbReference type="ARBA" id="ARBA00022452"/>
    </source>
</evidence>
<evidence type="ECO:0000256" key="1">
    <source>
        <dbReference type="ARBA" id="ARBA00004571"/>
    </source>
</evidence>
<keyword evidence="2 8" id="KW-0813">Transport</keyword>
<dbReference type="PANTHER" id="PTHR40980">
    <property type="entry name" value="PLUG DOMAIN-CONTAINING PROTEIN"/>
    <property type="match status" value="1"/>
</dbReference>
<feature type="chain" id="PRO_5047489437" evidence="10">
    <location>
        <begin position="25"/>
        <end position="880"/>
    </location>
</feature>
<keyword evidence="14" id="KW-1185">Reference proteome</keyword>
<feature type="signal peptide" evidence="10">
    <location>
        <begin position="1"/>
        <end position="24"/>
    </location>
</feature>
<reference evidence="13" key="1">
    <citation type="submission" date="2022-03" db="EMBL/GenBank/DDBJ databases">
        <title>Identification of a novel bacterium isolated from mangrove sediments.</title>
        <authorList>
            <person name="Pan X."/>
        </authorList>
    </citation>
    <scope>NUCLEOTIDE SEQUENCE</scope>
    <source>
        <strain evidence="13">B1949</strain>
    </source>
</reference>
<proteinExistence type="inferred from homology"/>
<sequence>MAFKPLAFCTASVFALSLAGVAHAQDTTGADAAAASTTDSAEPTAPEIIVTGVRASLMGAQSIKKNSVNIVDSIVAEDIGKLPDNTVSDALQRVTGVQIQRAAGEASSVQIRGLSDVATLINGREAFTGTSRSVSLADIPAELVAGVDVYKTSTPDIVEGGVAGVVDVRLRRPFDFDGLTVAGGVRGIYSDQSDKKSYVASGLVSDRWETGIGEVGFLLAASYNRRKYQDQDAFNYVSNCVEDTADHCNTDAPYYGRSIPDTVGGIYSDGDRRRLGINSSLQWNPSADLSFHVDGMYTRYQNRYSNTFFIALPKGGTVTSTTGYDDYDFLSSGTTTTNAYTLTSKQAYEDQTDSYQINAGGEWTTGKAVFSSELTYNHSKLQNRNVIVDTSFNAPSMTIDNDNGGTPHISITGVDMTDPSNYTLRTLFDNHSVAVSEQWAWRGDMRLDIDGPFLKNIKIGTRYTHRTVDSQATTSSGIAITDAVTMDQLSSDAYTTSPTGLVKGATGIGQFLVMDTNYLLNNTDTIRELFGQADGARAYDPANAFSDVEDTYAFYGSFEYGFDIGSMPVTGVGGARVVNTVESLTGYDVSSDQNYLDILPSINAKVGLSDTLFLRLAWGKTLTRPQFADLNPLVSYSPSGATGDNGVYGSGSGGNPDLTPIRSTAYDASLEFYPSRSTSFTVGGYYRTIDGYIQTYSVEELGTDGNNYLVSRPRNTHNGYLAGAEVAYQQFFDFLPGAFSGLGVQLNGTYSDGKTDDPLNGGRQRIVNVSHWSYNAVAIYEKYGISARLAYNWRSSYVVSYNSGGDQAGTIMTDPTGQLDFSASYDVTPAFTLTFNATNITDRTYHDRFKGLNGDGVYSDTPRDTRTYDRTFEFGARFKF</sequence>
<keyword evidence="6 8" id="KW-0472">Membrane</keyword>
<dbReference type="Pfam" id="PF00593">
    <property type="entry name" value="TonB_dep_Rec_b-barrel"/>
    <property type="match status" value="1"/>
</dbReference>
<keyword evidence="4 8" id="KW-0812">Transmembrane</keyword>
<dbReference type="InterPro" id="IPR012910">
    <property type="entry name" value="Plug_dom"/>
</dbReference>
<dbReference type="PROSITE" id="PS52016">
    <property type="entry name" value="TONB_DEPENDENT_REC_3"/>
    <property type="match status" value="1"/>
</dbReference>
<keyword evidence="10" id="KW-0732">Signal</keyword>
<keyword evidence="7 8" id="KW-0998">Cell outer membrane</keyword>
<evidence type="ECO:0000256" key="10">
    <source>
        <dbReference type="SAM" id="SignalP"/>
    </source>
</evidence>
<evidence type="ECO:0000256" key="7">
    <source>
        <dbReference type="ARBA" id="ARBA00023237"/>
    </source>
</evidence>
<dbReference type="InterPro" id="IPR037066">
    <property type="entry name" value="Plug_dom_sf"/>
</dbReference>
<evidence type="ECO:0000259" key="12">
    <source>
        <dbReference type="Pfam" id="PF07715"/>
    </source>
</evidence>
<evidence type="ECO:0000256" key="2">
    <source>
        <dbReference type="ARBA" id="ARBA00022448"/>
    </source>
</evidence>
<feature type="domain" description="TonB-dependent receptor plug" evidence="12">
    <location>
        <begin position="65"/>
        <end position="165"/>
    </location>
</feature>
<dbReference type="InterPro" id="IPR039426">
    <property type="entry name" value="TonB-dep_rcpt-like"/>
</dbReference>
<accession>A0ABT0BD19</accession>
<dbReference type="Pfam" id="PF07715">
    <property type="entry name" value="Plug"/>
    <property type="match status" value="1"/>
</dbReference>
<evidence type="ECO:0000313" key="13">
    <source>
        <dbReference type="EMBL" id="MCJ2182790.1"/>
    </source>
</evidence>
<dbReference type="Gene3D" id="2.170.130.10">
    <property type="entry name" value="TonB-dependent receptor, plug domain"/>
    <property type="match status" value="1"/>
</dbReference>
<keyword evidence="5 9" id="KW-0798">TonB box</keyword>
<gene>
    <name evidence="13" type="ORF">MTR62_08805</name>
</gene>